<dbReference type="CTD" id="256380"/>
<protein>
    <submittedName>
        <fullName evidence="9">Scm polycomb group protein like 4</fullName>
    </submittedName>
</protein>
<dbReference type="InterPro" id="IPR047531">
    <property type="entry name" value="SAM_Scm-like"/>
</dbReference>
<dbReference type="InterPro" id="IPR021987">
    <property type="entry name" value="SLED"/>
</dbReference>
<feature type="compositionally biased region" description="Basic residues" evidence="7">
    <location>
        <begin position="45"/>
        <end position="58"/>
    </location>
</feature>
<evidence type="ECO:0000313" key="10">
    <source>
        <dbReference type="Proteomes" id="UP000002279"/>
    </source>
</evidence>
<dbReference type="InParanoid" id="A0A6I8MZB7"/>
<dbReference type="GeneID" id="114805637"/>
<comment type="similarity">
    <text evidence="2">Belongs to the SCM family.</text>
</comment>
<proteinExistence type="inferred from homology"/>
<keyword evidence="6" id="KW-0539">Nucleus</keyword>
<dbReference type="InterPro" id="IPR033763">
    <property type="entry name" value="SCML2_RBR"/>
</dbReference>
<evidence type="ECO:0000256" key="4">
    <source>
        <dbReference type="ARBA" id="ARBA00023015"/>
    </source>
</evidence>
<reference evidence="9" key="2">
    <citation type="submission" date="2025-09" db="UniProtKB">
        <authorList>
            <consortium name="Ensembl"/>
        </authorList>
    </citation>
    <scope>IDENTIFICATION</scope>
    <source>
        <strain evidence="9">Glennie</strain>
    </source>
</reference>
<dbReference type="GO" id="GO:0045892">
    <property type="term" value="P:negative regulation of DNA-templated transcription"/>
    <property type="evidence" value="ECO:0000318"/>
    <property type="project" value="GO_Central"/>
</dbReference>
<evidence type="ECO:0000313" key="9">
    <source>
        <dbReference type="Ensembl" id="ENSOANP00000034077.1"/>
    </source>
</evidence>
<evidence type="ECO:0000256" key="3">
    <source>
        <dbReference type="ARBA" id="ARBA00022491"/>
    </source>
</evidence>
<dbReference type="RefSeq" id="XP_028902776.1">
    <property type="nucleotide sequence ID" value="XM_029046943.1"/>
</dbReference>
<evidence type="ECO:0000256" key="6">
    <source>
        <dbReference type="ARBA" id="ARBA00023242"/>
    </source>
</evidence>
<feature type="compositionally biased region" description="Low complexity" evidence="7">
    <location>
        <begin position="280"/>
        <end position="294"/>
    </location>
</feature>
<feature type="compositionally biased region" description="Polar residues" evidence="7">
    <location>
        <begin position="27"/>
        <end position="36"/>
    </location>
</feature>
<dbReference type="Pfam" id="PF17208">
    <property type="entry name" value="RBR"/>
    <property type="match status" value="1"/>
</dbReference>
<dbReference type="GO" id="GO:0005634">
    <property type="term" value="C:nucleus"/>
    <property type="evidence" value="ECO:0000318"/>
    <property type="project" value="GO_Central"/>
</dbReference>
<dbReference type="FunCoup" id="A0A6I8MZB7">
    <property type="interactions" value="22"/>
</dbReference>
<organism evidence="9 10">
    <name type="scientific">Ornithorhynchus anatinus</name>
    <name type="common">Duckbill platypus</name>
    <dbReference type="NCBI Taxonomy" id="9258"/>
    <lineage>
        <taxon>Eukaryota</taxon>
        <taxon>Metazoa</taxon>
        <taxon>Chordata</taxon>
        <taxon>Craniata</taxon>
        <taxon>Vertebrata</taxon>
        <taxon>Euteleostomi</taxon>
        <taxon>Mammalia</taxon>
        <taxon>Monotremata</taxon>
        <taxon>Ornithorhynchidae</taxon>
        <taxon>Ornithorhynchus</taxon>
    </lineage>
</organism>
<name>A0A6I8MZB7_ORNAN</name>
<dbReference type="InterPro" id="IPR001660">
    <property type="entry name" value="SAM"/>
</dbReference>
<gene>
    <name evidence="9" type="primary">SCML4</name>
</gene>
<evidence type="ECO:0000256" key="7">
    <source>
        <dbReference type="SAM" id="MobiDB-lite"/>
    </source>
</evidence>
<dbReference type="Bgee" id="ENSOANG00000036521">
    <property type="expression patterns" value="Expressed in ovary"/>
</dbReference>
<dbReference type="PANTHER" id="PTHR12247:SF85">
    <property type="entry name" value="SEX COMB ON MIDLEG-LIKE PROTEIN 4"/>
    <property type="match status" value="1"/>
</dbReference>
<dbReference type="GO" id="GO:0042393">
    <property type="term" value="F:histone binding"/>
    <property type="evidence" value="ECO:0000318"/>
    <property type="project" value="GO_Central"/>
</dbReference>
<sequence>MVNRGRPVGMQSPEAAGRKRGRPGKTSRCSLFSTPAGNIPDATTTKRRGRKPGYKLKSRVLMTPLATSPPRGPREPGVGSALPGAATVSGSSALQTLKVCIFINKQAGSGPYLQRRRVQRLPAHFGPARPAAALQQVVQACIDCARRQKTVFSLVTQGYGRELVSVSASFDGQQHHLSLPVVNSPGYVLRFLQQLCRSLLCDDLFSSRPLPQPGGAAGPLGERDARGMEAAETPLSGELENPMSVTRFHGDPAGSASGCLGSSPSYFLPGRLRGGVTNHSGAPASFSSSSSRASVTTKKHLTSSPMKKGTFLKENRRAASPSPDWQPAAGPWGRSPSAWTVDDVVCFVEGVDPRAFGPHAALFRKHEIDGSALLLLKSDMVMKYLGLKLGPALKLCYHIDKLKQTKF</sequence>
<dbReference type="OrthoDB" id="5912862at2759"/>
<dbReference type="AlphaFoldDB" id="A0A6I8MZB7"/>
<dbReference type="Pfam" id="PF12140">
    <property type="entry name" value="SLED"/>
    <property type="match status" value="1"/>
</dbReference>
<reference evidence="9" key="1">
    <citation type="submission" date="2025-08" db="UniProtKB">
        <authorList>
            <consortium name="Ensembl"/>
        </authorList>
    </citation>
    <scope>IDENTIFICATION</scope>
    <source>
        <strain evidence="9">Glennie</strain>
    </source>
</reference>
<dbReference type="RefSeq" id="XP_028902774.1">
    <property type="nucleotide sequence ID" value="XM_029046941.2"/>
</dbReference>
<dbReference type="GeneTree" id="ENSGT00940000157463"/>
<evidence type="ECO:0000259" key="8">
    <source>
        <dbReference type="SMART" id="SM00454"/>
    </source>
</evidence>
<dbReference type="PANTHER" id="PTHR12247">
    <property type="entry name" value="POLYCOMB GROUP PROTEIN"/>
    <property type="match status" value="1"/>
</dbReference>
<evidence type="ECO:0000256" key="2">
    <source>
        <dbReference type="ARBA" id="ARBA00008469"/>
    </source>
</evidence>
<dbReference type="InterPro" id="IPR038348">
    <property type="entry name" value="SLED_sf"/>
</dbReference>
<dbReference type="KEGG" id="oaa:114805637"/>
<dbReference type="Pfam" id="PF00536">
    <property type="entry name" value="SAM_1"/>
    <property type="match status" value="1"/>
</dbReference>
<feature type="domain" description="SAM" evidence="8">
    <location>
        <begin position="336"/>
        <end position="405"/>
    </location>
</feature>
<feature type="region of interest" description="Disordered" evidence="7">
    <location>
        <begin position="1"/>
        <end position="83"/>
    </location>
</feature>
<dbReference type="GO" id="GO:0003682">
    <property type="term" value="F:chromatin binding"/>
    <property type="evidence" value="ECO:0000318"/>
    <property type="project" value="GO_Central"/>
</dbReference>
<dbReference type="OMA" id="VKQGHSG"/>
<dbReference type="RefSeq" id="XP_028902775.1">
    <property type="nucleotide sequence ID" value="XM_029046942.2"/>
</dbReference>
<keyword evidence="5" id="KW-0804">Transcription</keyword>
<feature type="region of interest" description="Disordered" evidence="7">
    <location>
        <begin position="279"/>
        <end position="332"/>
    </location>
</feature>
<dbReference type="Ensembl" id="ENSOANT00000068304.1">
    <property type="protein sequence ID" value="ENSOANP00000034077.1"/>
    <property type="gene ID" value="ENSOANG00000036521.1"/>
</dbReference>
<accession>A0A6I8MZB7</accession>
<comment type="subcellular location">
    <subcellularLocation>
        <location evidence="1">Nucleus</location>
    </subcellularLocation>
</comment>
<evidence type="ECO:0000256" key="1">
    <source>
        <dbReference type="ARBA" id="ARBA00004123"/>
    </source>
</evidence>
<dbReference type="InterPro" id="IPR013761">
    <property type="entry name" value="SAM/pointed_sf"/>
</dbReference>
<dbReference type="CDD" id="cd09578">
    <property type="entry name" value="SAM_Scm"/>
    <property type="match status" value="1"/>
</dbReference>
<keyword evidence="4" id="KW-0805">Transcription regulation</keyword>
<evidence type="ECO:0000256" key="5">
    <source>
        <dbReference type="ARBA" id="ARBA00023163"/>
    </source>
</evidence>
<dbReference type="InterPro" id="IPR050548">
    <property type="entry name" value="PcG_chromatin_remod_factors"/>
</dbReference>
<keyword evidence="10" id="KW-1185">Reference proteome</keyword>
<keyword evidence="3" id="KW-0678">Repressor</keyword>
<dbReference type="Proteomes" id="UP000002279">
    <property type="component" value="Unplaced"/>
</dbReference>
<dbReference type="SUPFAM" id="SSF47769">
    <property type="entry name" value="SAM/Pointed domain"/>
    <property type="match status" value="1"/>
</dbReference>
<dbReference type="SMART" id="SM00454">
    <property type="entry name" value="SAM"/>
    <property type="match status" value="1"/>
</dbReference>
<dbReference type="Gene3D" id="1.10.150.50">
    <property type="entry name" value="Transcription Factor, Ets-1"/>
    <property type="match status" value="1"/>
</dbReference>
<dbReference type="Gene3D" id="3.90.1150.190">
    <property type="entry name" value="SLED domain"/>
    <property type="match status" value="1"/>
</dbReference>
<dbReference type="FunFam" id="1.10.150.50:FF:000018">
    <property type="entry name" value="Polycomb protein scmh1 isoform 4"/>
    <property type="match status" value="1"/>
</dbReference>